<evidence type="ECO:0000313" key="2">
    <source>
        <dbReference type="EMBL" id="KAJ3130745.1"/>
    </source>
</evidence>
<proteinExistence type="predicted"/>
<accession>A0AAD5XIN3</accession>
<evidence type="ECO:0000313" key="3">
    <source>
        <dbReference type="Proteomes" id="UP001211907"/>
    </source>
</evidence>
<dbReference type="Proteomes" id="UP001211907">
    <property type="component" value="Unassembled WGS sequence"/>
</dbReference>
<feature type="region of interest" description="Disordered" evidence="1">
    <location>
        <begin position="39"/>
        <end position="58"/>
    </location>
</feature>
<gene>
    <name evidence="2" type="ORF">HK100_007568</name>
</gene>
<feature type="compositionally biased region" description="Polar residues" evidence="1">
    <location>
        <begin position="1"/>
        <end position="16"/>
    </location>
</feature>
<comment type="caution">
    <text evidence="2">The sequence shown here is derived from an EMBL/GenBank/DDBJ whole genome shotgun (WGS) entry which is preliminary data.</text>
</comment>
<sequence length="346" mass="38575">MPNILLNSGGTIVKPSQQQHHHQQQQQNHYQQLQLRPPATRPLQKRQSSSSLSKNSQKSLSSSSLSSLSASNFLFANNVSTLLQTPFAEYLLAETRDPRLKYRLNTHFTDFGFLVISLKAVVVVDASQQQHIREFFVSNRNINQVQNMVTVAATAILLPLLRCRFYEMDEQLLDLEEQQNYRFVGMLKKTDTNDAVEKFSYGGSDCGGGAKKKNFSNAHNSFEDYNDAFDRKNIFNSHDFGISAEFVDGVGGGGGGGGQQREQQQQQQQEDYGGGTSPNRKKQKTNTGGFGFSSENNGGGSGGGGNVPDINFFKNDHVNQEQEYEIVQGLVLQCFAVPTRLQYFDY</sequence>
<dbReference type="EMBL" id="JADGJH010000358">
    <property type="protein sequence ID" value="KAJ3130745.1"/>
    <property type="molecule type" value="Genomic_DNA"/>
</dbReference>
<feature type="region of interest" description="Disordered" evidence="1">
    <location>
        <begin position="1"/>
        <end position="32"/>
    </location>
</feature>
<reference evidence="2" key="1">
    <citation type="submission" date="2020-05" db="EMBL/GenBank/DDBJ databases">
        <title>Phylogenomic resolution of chytrid fungi.</title>
        <authorList>
            <person name="Stajich J.E."/>
            <person name="Amses K."/>
            <person name="Simmons R."/>
            <person name="Seto K."/>
            <person name="Myers J."/>
            <person name="Bonds A."/>
            <person name="Quandt C.A."/>
            <person name="Barry K."/>
            <person name="Liu P."/>
            <person name="Grigoriev I."/>
            <person name="Longcore J.E."/>
            <person name="James T.Y."/>
        </authorList>
    </citation>
    <scope>NUCLEOTIDE SEQUENCE</scope>
    <source>
        <strain evidence="2">JEL0513</strain>
    </source>
</reference>
<name>A0AAD5XIN3_9FUNG</name>
<feature type="region of interest" description="Disordered" evidence="1">
    <location>
        <begin position="251"/>
        <end position="308"/>
    </location>
</feature>
<evidence type="ECO:0000256" key="1">
    <source>
        <dbReference type="SAM" id="MobiDB-lite"/>
    </source>
</evidence>
<protein>
    <submittedName>
        <fullName evidence="2">Uncharacterized protein</fullName>
    </submittedName>
</protein>
<feature type="compositionally biased region" description="Low complexity" evidence="1">
    <location>
        <begin position="260"/>
        <end position="271"/>
    </location>
</feature>
<feature type="compositionally biased region" description="Gly residues" evidence="1">
    <location>
        <begin position="297"/>
        <end position="306"/>
    </location>
</feature>
<feature type="compositionally biased region" description="Low complexity" evidence="1">
    <location>
        <begin position="47"/>
        <end position="58"/>
    </location>
</feature>
<dbReference type="AlphaFoldDB" id="A0AAD5XIN3"/>
<keyword evidence="3" id="KW-1185">Reference proteome</keyword>
<organism evidence="2 3">
    <name type="scientific">Physocladia obscura</name>
    <dbReference type="NCBI Taxonomy" id="109957"/>
    <lineage>
        <taxon>Eukaryota</taxon>
        <taxon>Fungi</taxon>
        <taxon>Fungi incertae sedis</taxon>
        <taxon>Chytridiomycota</taxon>
        <taxon>Chytridiomycota incertae sedis</taxon>
        <taxon>Chytridiomycetes</taxon>
        <taxon>Chytridiales</taxon>
        <taxon>Chytriomycetaceae</taxon>
        <taxon>Physocladia</taxon>
    </lineage>
</organism>